<name>A0ACC0UZ92_9HYPO</name>
<comment type="caution">
    <text evidence="1">The sequence shown here is derived from an EMBL/GenBank/DDBJ whole genome shotgun (WGS) entry which is preliminary data.</text>
</comment>
<dbReference type="Proteomes" id="UP001163324">
    <property type="component" value="Chromosome 5"/>
</dbReference>
<gene>
    <name evidence="1" type="ORF">N3K66_005930</name>
</gene>
<protein>
    <submittedName>
        <fullName evidence="1">Uncharacterized protein</fullName>
    </submittedName>
</protein>
<proteinExistence type="predicted"/>
<evidence type="ECO:0000313" key="1">
    <source>
        <dbReference type="EMBL" id="KAI9899469.1"/>
    </source>
</evidence>
<dbReference type="EMBL" id="CM047944">
    <property type="protein sequence ID" value="KAI9899469.1"/>
    <property type="molecule type" value="Genomic_DNA"/>
</dbReference>
<keyword evidence="2" id="KW-1185">Reference proteome</keyword>
<accession>A0ACC0UZ92</accession>
<sequence>MADILKFTASVVGIAVVYYAVQLLQHYQRRKGLKVPPGPRGVPILGNLLQLLEADGDLIPVFGKWTKEFGPIMQFSVLGDKQVLLGTQKAAQDLLAKRGGRYSDRGIPHGPRYIDDHSLVLLDKDEKWTRENRVLHQALLTSLGSGGKWLKLMDDEAEITLRELCKTPDDFVAHFQRFSYGVLTRPFLGFSIESAQDPYLRTAEANINDGLRCFRSDAYPSNLFPFLRRLKFLPSLRKLEELKERNLRGKMELQERVRQQSRDNGAESVYRHFLENRKDFHDISDVELAASFDAILSGGTRTLYIGMMTVSFLMLLYPEWQVKMQEHIDEVIGPDRMPNMEDISKMYLIRALVKEGIRYHSLHADVGIPHKLSEDDEYEGFFFEKGTAFHANTATILMNKEEYPDQKIFNPARWVDPSYPTYREPLTTYPNCKNFAPFGFGRRACPGFDLAERTLVVGIAKMIWAFDIRIPLGADGKPREIKIEYEWAPNKQPKEFPCQFVPRRDPESAAMRELLAGN</sequence>
<reference evidence="1" key="1">
    <citation type="submission" date="2022-10" db="EMBL/GenBank/DDBJ databases">
        <title>Complete Genome of Trichothecium roseum strain YXFP-22015, a Plant Pathogen Isolated from Citrus.</title>
        <authorList>
            <person name="Wang Y."/>
            <person name="Zhu L."/>
        </authorList>
    </citation>
    <scope>NUCLEOTIDE SEQUENCE</scope>
    <source>
        <strain evidence="1">YXFP-22015</strain>
    </source>
</reference>
<evidence type="ECO:0000313" key="2">
    <source>
        <dbReference type="Proteomes" id="UP001163324"/>
    </source>
</evidence>
<organism evidence="1 2">
    <name type="scientific">Trichothecium roseum</name>
    <dbReference type="NCBI Taxonomy" id="47278"/>
    <lineage>
        <taxon>Eukaryota</taxon>
        <taxon>Fungi</taxon>
        <taxon>Dikarya</taxon>
        <taxon>Ascomycota</taxon>
        <taxon>Pezizomycotina</taxon>
        <taxon>Sordariomycetes</taxon>
        <taxon>Hypocreomycetidae</taxon>
        <taxon>Hypocreales</taxon>
        <taxon>Hypocreales incertae sedis</taxon>
        <taxon>Trichothecium</taxon>
    </lineage>
</organism>